<dbReference type="EMBL" id="BOMV01000096">
    <property type="protein sequence ID" value="GIF00976.1"/>
    <property type="molecule type" value="Genomic_DNA"/>
</dbReference>
<evidence type="ECO:0000256" key="1">
    <source>
        <dbReference type="SAM" id="Phobius"/>
    </source>
</evidence>
<feature type="transmembrane region" description="Helical" evidence="1">
    <location>
        <begin position="51"/>
        <end position="73"/>
    </location>
</feature>
<feature type="transmembrane region" description="Helical" evidence="1">
    <location>
        <begin position="14"/>
        <end position="39"/>
    </location>
</feature>
<comment type="caution">
    <text evidence="2">The sequence shown here is derived from an EMBL/GenBank/DDBJ whole genome shotgun (WGS) entry which is preliminary data.</text>
</comment>
<evidence type="ECO:0000313" key="3">
    <source>
        <dbReference type="Proteomes" id="UP000636960"/>
    </source>
</evidence>
<keyword evidence="3" id="KW-1185">Reference proteome</keyword>
<sequence>MSGMPPQPERTPPWGIAAVTVLLMGSAALCCFGGAAVTARYDGITSALNPLAAGSCCAGVILGVLALLMWRLLTRPAEQIGEHDGTE</sequence>
<dbReference type="AlphaFoldDB" id="A0A919K8U6"/>
<reference evidence="2" key="1">
    <citation type="submission" date="2021-01" db="EMBL/GenBank/DDBJ databases">
        <title>Whole genome shotgun sequence of Actinoplanes rishiriensis NBRC 108556.</title>
        <authorList>
            <person name="Komaki H."/>
            <person name="Tamura T."/>
        </authorList>
    </citation>
    <scope>NUCLEOTIDE SEQUENCE</scope>
    <source>
        <strain evidence="2">NBRC 108556</strain>
    </source>
</reference>
<gene>
    <name evidence="2" type="ORF">Ari01nite_84400</name>
</gene>
<evidence type="ECO:0000313" key="2">
    <source>
        <dbReference type="EMBL" id="GIF00976.1"/>
    </source>
</evidence>
<proteinExistence type="predicted"/>
<keyword evidence="1" id="KW-0472">Membrane</keyword>
<keyword evidence="1" id="KW-0812">Transmembrane</keyword>
<keyword evidence="1" id="KW-1133">Transmembrane helix</keyword>
<accession>A0A919K8U6</accession>
<dbReference type="Proteomes" id="UP000636960">
    <property type="component" value="Unassembled WGS sequence"/>
</dbReference>
<protein>
    <submittedName>
        <fullName evidence="2">Uncharacterized protein</fullName>
    </submittedName>
</protein>
<organism evidence="2 3">
    <name type="scientific">Paractinoplanes rishiriensis</name>
    <dbReference type="NCBI Taxonomy" id="1050105"/>
    <lineage>
        <taxon>Bacteria</taxon>
        <taxon>Bacillati</taxon>
        <taxon>Actinomycetota</taxon>
        <taxon>Actinomycetes</taxon>
        <taxon>Micromonosporales</taxon>
        <taxon>Micromonosporaceae</taxon>
        <taxon>Paractinoplanes</taxon>
    </lineage>
</organism>
<name>A0A919K8U6_9ACTN</name>